<gene>
    <name evidence="1" type="ORF">CR513_26479</name>
</gene>
<dbReference type="Proteomes" id="UP000257109">
    <property type="component" value="Unassembled WGS sequence"/>
</dbReference>
<dbReference type="EMBL" id="QJKJ01005096">
    <property type="protein sequence ID" value="RDX91524.1"/>
    <property type="molecule type" value="Genomic_DNA"/>
</dbReference>
<sequence>MSSRIGYIGSYIILKSDIHMHDICLHVLQGAFLDHNWINFRHTGNDYGNEVEESLDFAKRNVPDSNENFYKLRKYKNIFFMMSFAKVIQYEHDMVTY</sequence>
<organism evidence="1 2">
    <name type="scientific">Mucuna pruriens</name>
    <name type="common">Velvet bean</name>
    <name type="synonym">Dolichos pruriens</name>
    <dbReference type="NCBI Taxonomy" id="157652"/>
    <lineage>
        <taxon>Eukaryota</taxon>
        <taxon>Viridiplantae</taxon>
        <taxon>Streptophyta</taxon>
        <taxon>Embryophyta</taxon>
        <taxon>Tracheophyta</taxon>
        <taxon>Spermatophyta</taxon>
        <taxon>Magnoliopsida</taxon>
        <taxon>eudicotyledons</taxon>
        <taxon>Gunneridae</taxon>
        <taxon>Pentapetalae</taxon>
        <taxon>rosids</taxon>
        <taxon>fabids</taxon>
        <taxon>Fabales</taxon>
        <taxon>Fabaceae</taxon>
        <taxon>Papilionoideae</taxon>
        <taxon>50 kb inversion clade</taxon>
        <taxon>NPAAA clade</taxon>
        <taxon>indigoferoid/millettioid clade</taxon>
        <taxon>Phaseoleae</taxon>
        <taxon>Mucuna</taxon>
    </lineage>
</organism>
<evidence type="ECO:0000313" key="1">
    <source>
        <dbReference type="EMBL" id="RDX91524.1"/>
    </source>
</evidence>
<proteinExistence type="predicted"/>
<comment type="caution">
    <text evidence="1">The sequence shown here is derived from an EMBL/GenBank/DDBJ whole genome shotgun (WGS) entry which is preliminary data.</text>
</comment>
<accession>A0A371GLV5</accession>
<feature type="non-terminal residue" evidence="1">
    <location>
        <position position="1"/>
    </location>
</feature>
<keyword evidence="2" id="KW-1185">Reference proteome</keyword>
<name>A0A371GLV5_MUCPR</name>
<reference evidence="1" key="1">
    <citation type="submission" date="2018-05" db="EMBL/GenBank/DDBJ databases">
        <title>Draft genome of Mucuna pruriens seed.</title>
        <authorList>
            <person name="Nnadi N.E."/>
            <person name="Vos R."/>
            <person name="Hasami M.H."/>
            <person name="Devisetty U.K."/>
            <person name="Aguiy J.C."/>
        </authorList>
    </citation>
    <scope>NUCLEOTIDE SEQUENCE [LARGE SCALE GENOMIC DNA]</scope>
    <source>
        <strain evidence="1">JCA_2017</strain>
    </source>
</reference>
<evidence type="ECO:0000313" key="2">
    <source>
        <dbReference type="Proteomes" id="UP000257109"/>
    </source>
</evidence>
<dbReference type="AlphaFoldDB" id="A0A371GLV5"/>
<protein>
    <submittedName>
        <fullName evidence="1">Uncharacterized protein</fullName>
    </submittedName>
</protein>